<evidence type="ECO:0000313" key="2">
    <source>
        <dbReference type="EMBL" id="KVG65492.1"/>
    </source>
</evidence>
<dbReference type="Proteomes" id="UP000064029">
    <property type="component" value="Unassembled WGS sequence"/>
</dbReference>
<dbReference type="OrthoDB" id="9021568at2"/>
<feature type="transmembrane region" description="Helical" evidence="1">
    <location>
        <begin position="6"/>
        <end position="29"/>
    </location>
</feature>
<dbReference type="RefSeq" id="WP_059752552.1">
    <property type="nucleotide sequence ID" value="NZ_CP013414.1"/>
</dbReference>
<reference evidence="2 3" key="1">
    <citation type="submission" date="2015-11" db="EMBL/GenBank/DDBJ databases">
        <title>Expanding the genomic diversity of Burkholderia species for the development of highly accurate diagnostics.</title>
        <authorList>
            <person name="Sahl J."/>
            <person name="Keim P."/>
            <person name="Wagner D."/>
        </authorList>
    </citation>
    <scope>NUCLEOTIDE SEQUENCE [LARGE SCALE GENOMIC DNA]</scope>
    <source>
        <strain evidence="2 3">MSMB2036</strain>
    </source>
</reference>
<keyword evidence="1" id="KW-0472">Membrane</keyword>
<comment type="caution">
    <text evidence="2">The sequence shown here is derived from an EMBL/GenBank/DDBJ whole genome shotgun (WGS) entry which is preliminary data.</text>
</comment>
<gene>
    <name evidence="2" type="ORF">WJ33_26635</name>
</gene>
<evidence type="ECO:0000256" key="1">
    <source>
        <dbReference type="SAM" id="Phobius"/>
    </source>
</evidence>
<keyword evidence="1" id="KW-0812">Transmembrane</keyword>
<accession>A0A103RCV4</accession>
<proteinExistence type="predicted"/>
<organism evidence="2 3">
    <name type="scientific">Burkholderia ubonensis</name>
    <dbReference type="NCBI Taxonomy" id="101571"/>
    <lineage>
        <taxon>Bacteria</taxon>
        <taxon>Pseudomonadati</taxon>
        <taxon>Pseudomonadota</taxon>
        <taxon>Betaproteobacteria</taxon>
        <taxon>Burkholderiales</taxon>
        <taxon>Burkholderiaceae</taxon>
        <taxon>Burkholderia</taxon>
        <taxon>Burkholderia cepacia complex</taxon>
    </lineage>
</organism>
<protein>
    <submittedName>
        <fullName evidence="2">Uncharacterized protein</fullName>
    </submittedName>
</protein>
<keyword evidence="1" id="KW-1133">Transmembrane helix</keyword>
<dbReference type="AlphaFoldDB" id="A0A103RCV4"/>
<evidence type="ECO:0000313" key="3">
    <source>
        <dbReference type="Proteomes" id="UP000064029"/>
    </source>
</evidence>
<feature type="transmembrane region" description="Helical" evidence="1">
    <location>
        <begin position="41"/>
        <end position="61"/>
    </location>
</feature>
<sequence length="62" mass="6663">MHITDSIYLSYMMIAFAVVGSLAIGGLLAFMRATHKYHPNLIGALIGALLCFLLIEALPALT</sequence>
<name>A0A103RCV4_9BURK</name>
<dbReference type="EMBL" id="LOXM01000141">
    <property type="protein sequence ID" value="KVG65492.1"/>
    <property type="molecule type" value="Genomic_DNA"/>
</dbReference>